<feature type="transmembrane region" description="Helical" evidence="1">
    <location>
        <begin position="119"/>
        <end position="140"/>
    </location>
</feature>
<sequence>MRRNLWLYRRCLGAQLRATLEYEGDFWIMSVAALLTQGMGIVFLWAIFRAIPQINGWRFWDVVLIYSLVAVTEGIAVLLAQGAWSMAVTVNFGGLDTILVRPYSPLLQVLSSQIGMNGLGNLALGGSLFIAALLHVGVAWSPGRIATAAFVFAFAPLVKIGLNVLTNCSAFWLKTPWSMFPFAFHTLGELARYPISIYGVGVRLILSVVLPYAFMSYFPATAVLSLGSTSWLGLLTPVAAVWCLLLGRWAFRRGLLRYESAGT</sequence>
<dbReference type="PANTHER" id="PTHR36833:SF1">
    <property type="entry name" value="INTEGRAL MEMBRANE TRANSPORT PROTEIN"/>
    <property type="match status" value="1"/>
</dbReference>
<feature type="transmembrane region" description="Helical" evidence="1">
    <location>
        <begin position="26"/>
        <end position="47"/>
    </location>
</feature>
<organism evidence="2">
    <name type="scientific">mine drainage metagenome</name>
    <dbReference type="NCBI Taxonomy" id="410659"/>
    <lineage>
        <taxon>unclassified sequences</taxon>
        <taxon>metagenomes</taxon>
        <taxon>ecological metagenomes</taxon>
    </lineage>
</organism>
<dbReference type="InterPro" id="IPR010390">
    <property type="entry name" value="ABC-2_transporter-like"/>
</dbReference>
<evidence type="ECO:0000256" key="1">
    <source>
        <dbReference type="SAM" id="Phobius"/>
    </source>
</evidence>
<feature type="transmembrane region" description="Helical" evidence="1">
    <location>
        <begin position="230"/>
        <end position="251"/>
    </location>
</feature>
<name>A0A1J5QS33_9ZZZZ</name>
<dbReference type="AlphaFoldDB" id="A0A1J5QS33"/>
<evidence type="ECO:0000313" key="2">
    <source>
        <dbReference type="EMBL" id="OIQ86162.1"/>
    </source>
</evidence>
<proteinExistence type="predicted"/>
<accession>A0A1J5QS33</accession>
<dbReference type="EMBL" id="MLJW01000496">
    <property type="protein sequence ID" value="OIQ86162.1"/>
    <property type="molecule type" value="Genomic_DNA"/>
</dbReference>
<dbReference type="Pfam" id="PF06182">
    <property type="entry name" value="ABC2_membrane_6"/>
    <property type="match status" value="1"/>
</dbReference>
<dbReference type="PANTHER" id="PTHR36833">
    <property type="entry name" value="SLR0610 PROTEIN-RELATED"/>
    <property type="match status" value="1"/>
</dbReference>
<feature type="transmembrane region" description="Helical" evidence="1">
    <location>
        <begin position="193"/>
        <end position="218"/>
    </location>
</feature>
<evidence type="ECO:0008006" key="3">
    <source>
        <dbReference type="Google" id="ProtNLM"/>
    </source>
</evidence>
<comment type="caution">
    <text evidence="2">The sequence shown here is derived from an EMBL/GenBank/DDBJ whole genome shotgun (WGS) entry which is preliminary data.</text>
</comment>
<keyword evidence="1" id="KW-1133">Transmembrane helix</keyword>
<reference evidence="2" key="1">
    <citation type="submission" date="2016-10" db="EMBL/GenBank/DDBJ databases">
        <title>Sequence of Gallionella enrichment culture.</title>
        <authorList>
            <person name="Poehlein A."/>
            <person name="Muehling M."/>
            <person name="Daniel R."/>
        </authorList>
    </citation>
    <scope>NUCLEOTIDE SEQUENCE</scope>
</reference>
<feature type="transmembrane region" description="Helical" evidence="1">
    <location>
        <begin position="59"/>
        <end position="80"/>
    </location>
</feature>
<feature type="transmembrane region" description="Helical" evidence="1">
    <location>
        <begin position="146"/>
        <end position="173"/>
    </location>
</feature>
<gene>
    <name evidence="2" type="ORF">GALL_319700</name>
</gene>
<keyword evidence="1" id="KW-0472">Membrane</keyword>
<keyword evidence="1" id="KW-0812">Transmembrane</keyword>
<protein>
    <recommendedName>
        <fullName evidence="3">ABC transporter permease</fullName>
    </recommendedName>
</protein>